<name>A0A392VL51_9FABA</name>
<keyword evidence="2" id="KW-1185">Reference proteome</keyword>
<dbReference type="AlphaFoldDB" id="A0A392VL51"/>
<comment type="caution">
    <text evidence="1">The sequence shown here is derived from an EMBL/GenBank/DDBJ whole genome shotgun (WGS) entry which is preliminary data.</text>
</comment>
<evidence type="ECO:0000313" key="1">
    <source>
        <dbReference type="EMBL" id="MCI87555.1"/>
    </source>
</evidence>
<accession>A0A392VL51</accession>
<proteinExistence type="predicted"/>
<reference evidence="1 2" key="1">
    <citation type="journal article" date="2018" name="Front. Plant Sci.">
        <title>Red Clover (Trifolium pratense) and Zigzag Clover (T. medium) - A Picture of Genomic Similarities and Differences.</title>
        <authorList>
            <person name="Dluhosova J."/>
            <person name="Istvanek J."/>
            <person name="Nedelnik J."/>
            <person name="Repkova J."/>
        </authorList>
    </citation>
    <scope>NUCLEOTIDE SEQUENCE [LARGE SCALE GENOMIC DNA]</scope>
    <source>
        <strain evidence="2">cv. 10/8</strain>
        <tissue evidence="1">Leaf</tissue>
    </source>
</reference>
<protein>
    <submittedName>
        <fullName evidence="1">Uncharacterized protein</fullName>
    </submittedName>
</protein>
<feature type="non-terminal residue" evidence="1">
    <location>
        <position position="24"/>
    </location>
</feature>
<evidence type="ECO:0000313" key="2">
    <source>
        <dbReference type="Proteomes" id="UP000265520"/>
    </source>
</evidence>
<dbReference type="Proteomes" id="UP000265520">
    <property type="component" value="Unassembled WGS sequence"/>
</dbReference>
<sequence length="24" mass="2630">MVEILSNRMGVPAMHCEPSNDLGE</sequence>
<dbReference type="EMBL" id="LXQA011169116">
    <property type="protein sequence ID" value="MCI87555.1"/>
    <property type="molecule type" value="Genomic_DNA"/>
</dbReference>
<organism evidence="1 2">
    <name type="scientific">Trifolium medium</name>
    <dbReference type="NCBI Taxonomy" id="97028"/>
    <lineage>
        <taxon>Eukaryota</taxon>
        <taxon>Viridiplantae</taxon>
        <taxon>Streptophyta</taxon>
        <taxon>Embryophyta</taxon>
        <taxon>Tracheophyta</taxon>
        <taxon>Spermatophyta</taxon>
        <taxon>Magnoliopsida</taxon>
        <taxon>eudicotyledons</taxon>
        <taxon>Gunneridae</taxon>
        <taxon>Pentapetalae</taxon>
        <taxon>rosids</taxon>
        <taxon>fabids</taxon>
        <taxon>Fabales</taxon>
        <taxon>Fabaceae</taxon>
        <taxon>Papilionoideae</taxon>
        <taxon>50 kb inversion clade</taxon>
        <taxon>NPAAA clade</taxon>
        <taxon>Hologalegina</taxon>
        <taxon>IRL clade</taxon>
        <taxon>Trifolieae</taxon>
        <taxon>Trifolium</taxon>
    </lineage>
</organism>